<dbReference type="PANTHER" id="PTHR34479">
    <property type="entry name" value="COILED-COIL DOMAIN-CONTAINING PROTEIN 30"/>
    <property type="match status" value="1"/>
</dbReference>
<evidence type="ECO:0000256" key="1">
    <source>
        <dbReference type="SAM" id="Coils"/>
    </source>
</evidence>
<feature type="coiled-coil region" evidence="1">
    <location>
        <begin position="476"/>
        <end position="659"/>
    </location>
</feature>
<gene>
    <name evidence="3" type="primary">ccdc30</name>
</gene>
<accession>A0A671XCN6</accession>
<feature type="compositionally biased region" description="Polar residues" evidence="2">
    <location>
        <begin position="1192"/>
        <end position="1209"/>
    </location>
</feature>
<proteinExistence type="predicted"/>
<feature type="coiled-coil region" evidence="1">
    <location>
        <begin position="737"/>
        <end position="764"/>
    </location>
</feature>
<feature type="region of interest" description="Disordered" evidence="2">
    <location>
        <begin position="873"/>
        <end position="893"/>
    </location>
</feature>
<organism evidence="3 4">
    <name type="scientific">Sparus aurata</name>
    <name type="common">Gilthead sea bream</name>
    <dbReference type="NCBI Taxonomy" id="8175"/>
    <lineage>
        <taxon>Eukaryota</taxon>
        <taxon>Metazoa</taxon>
        <taxon>Chordata</taxon>
        <taxon>Craniata</taxon>
        <taxon>Vertebrata</taxon>
        <taxon>Euteleostomi</taxon>
        <taxon>Actinopterygii</taxon>
        <taxon>Neopterygii</taxon>
        <taxon>Teleostei</taxon>
        <taxon>Neoteleostei</taxon>
        <taxon>Acanthomorphata</taxon>
        <taxon>Eupercaria</taxon>
        <taxon>Spariformes</taxon>
        <taxon>Sparidae</taxon>
        <taxon>Sparus</taxon>
    </lineage>
</organism>
<feature type="coiled-coil region" evidence="1">
    <location>
        <begin position="1052"/>
        <end position="1128"/>
    </location>
</feature>
<feature type="compositionally biased region" description="Basic and acidic residues" evidence="2">
    <location>
        <begin position="402"/>
        <end position="417"/>
    </location>
</feature>
<feature type="region of interest" description="Disordered" evidence="2">
    <location>
        <begin position="1"/>
        <end position="28"/>
    </location>
</feature>
<feature type="region of interest" description="Disordered" evidence="2">
    <location>
        <begin position="320"/>
        <end position="350"/>
    </location>
</feature>
<evidence type="ECO:0000256" key="2">
    <source>
        <dbReference type="SAM" id="MobiDB-lite"/>
    </source>
</evidence>
<dbReference type="AlphaFoldDB" id="A0A671XCN6"/>
<dbReference type="Ensembl" id="ENSSAUT00010049035.1">
    <property type="protein sequence ID" value="ENSSAUP00010046665.1"/>
    <property type="gene ID" value="ENSSAUG00010019423.1"/>
</dbReference>
<feature type="region of interest" description="Disordered" evidence="2">
    <location>
        <begin position="1192"/>
        <end position="1229"/>
    </location>
</feature>
<feature type="coiled-coil region" evidence="1">
    <location>
        <begin position="185"/>
        <end position="319"/>
    </location>
</feature>
<reference evidence="3" key="3">
    <citation type="submission" date="2025-09" db="UniProtKB">
        <authorList>
            <consortium name="Ensembl"/>
        </authorList>
    </citation>
    <scope>IDENTIFICATION</scope>
</reference>
<sequence>MDEEVQTELDQISSRLQEDGLPPGASVEERQRHLWRQLLESEAKLRSSNQELQTIRTQQANEMKEVESYVAHIRGLLEEREGLTAEYERDNEHLRHELHLIRQQQESQSKELAEMLVQEDLGEMGLSSPSEQVAYLLVERATLLERLEATERRLESQSLTDISKEAQQQDQYRYTSEEHICLTLGEELTQQREDMQKTIDNVTKAHSEEISRERNERQRLERDLDEASRRLSMAHQDIRRLTNELDAAKNNNLDPSGFELQGTLQEVVNLRKEVEKLKRSDMIKLQRAKEQNDRLDVENRALRERVRTLEFEKNNLLDQSADQDVVAKEDQKDQSISSDPQNSQSDSEKDYIHKRCREAMEDGLVQVRELQRQLQRRRKEQEELEERNEELEALLGEAQNASKEERHRHEGELEGLHRRIKGLEAELKKQDAQEKMLKNGEDVKSTESYLQLHLRDSSQERLALLEARLTEEKDWRKQLEVDLSAAQAALKKDKEALQIGEKELRKLRLEVNSLQTECQQGKTLIKSLTQVKGEKAVLEEKVAQLERAHSRLQSELERFKDGNRTQEDLRENRLQVDQLQVQADGLNAELNSLQTAHDALRSEMDSERRQTAELRALLSSSVQEKLTAEGERERLELEIQRLKEQLKWHQEQLSSTKEAPIRSQTPELPTAHVETRLNPVERSKDEYMDQVSCLKQELNHLQTKLGEERKLASQHQLALQAQVNEAQAHVKSQDLVLSQKAEEAKQMKQDLQRAQSLFTSAERELRYEKEKSMDIKRHNTLLDQEKLKLCAELKQVQTKLVQVEQSVHTQSAECERQQQKIRELELELARNCTNRSATTTLQDDLQAERARLIAADKKVLELQQQLKSAQHQLRVEEARAGESSRLERDSRDLSDTLSALRAKQQEEHITRRLLEQREEELQQQVRSLRLKEASMTRTNAELSHRVQQLETRLAILEAEISKAREEVRDSQKLSHRLQEDLVASQQDCDRLQGELQQVLLQLDTHVRKYNEKQSQHKTKLRQAKQVFLKVTAQRDRVIQKLENDLVLATSLSHKEKERIHTVMEENEKLLEEKRELLRNISEAEEMGSQGMRTASTVQHRVNVLEVENRQLQDRTLKLSNQVSSLERALRNVQSYYSLENTKKVLPSESLCDGILHTSTLSLTSGQCDPLDILDAICRVKVGERMVVDGNRASVSAQHPSEQGYLNLTSPMVPPDTKGAEESSNNSEQV</sequence>
<keyword evidence="4" id="KW-1185">Reference proteome</keyword>
<dbReference type="InterPro" id="IPR031476">
    <property type="entry name" value="DUF4686"/>
</dbReference>
<feature type="region of interest" description="Disordered" evidence="2">
    <location>
        <begin position="396"/>
        <end position="417"/>
    </location>
</feature>
<name>A0A671XCN6_SPAAU</name>
<evidence type="ECO:0000313" key="3">
    <source>
        <dbReference type="Ensembl" id="ENSSAUP00010046665.1"/>
    </source>
</evidence>
<evidence type="ECO:0000313" key="4">
    <source>
        <dbReference type="Proteomes" id="UP000472265"/>
    </source>
</evidence>
<feature type="coiled-coil region" evidence="1">
    <location>
        <begin position="911"/>
        <end position="994"/>
    </location>
</feature>
<dbReference type="GeneTree" id="ENSGT00940000165031"/>
<dbReference type="Proteomes" id="UP000472265">
    <property type="component" value="Chromosome 7"/>
</dbReference>
<dbReference type="PANTHER" id="PTHR34479:SF1">
    <property type="entry name" value="COILED-COIL DOMAIN-CONTAINING PROTEIN 30"/>
    <property type="match status" value="1"/>
</dbReference>
<protein>
    <submittedName>
        <fullName evidence="3">Coiled-coil domain containing 30</fullName>
    </submittedName>
</protein>
<reference evidence="3" key="2">
    <citation type="submission" date="2025-08" db="UniProtKB">
        <authorList>
            <consortium name="Ensembl"/>
        </authorList>
    </citation>
    <scope>IDENTIFICATION</scope>
</reference>
<keyword evidence="1" id="KW-0175">Coiled coil</keyword>
<feature type="compositionally biased region" description="Polar residues" evidence="2">
    <location>
        <begin position="334"/>
        <end position="345"/>
    </location>
</feature>
<dbReference type="Pfam" id="PF15742">
    <property type="entry name" value="DUF4686"/>
    <property type="match status" value="1"/>
</dbReference>
<dbReference type="InterPro" id="IPR052825">
    <property type="entry name" value="CCD-Prefoldin_beta-like"/>
</dbReference>
<reference evidence="3" key="1">
    <citation type="submission" date="2021-04" db="EMBL/GenBank/DDBJ databases">
        <authorList>
            <consortium name="Wellcome Sanger Institute Data Sharing"/>
        </authorList>
    </citation>
    <scope>NUCLEOTIDE SEQUENCE [LARGE SCALE GENOMIC DNA]</scope>
</reference>